<name>A0A3N0XNU2_ANAGA</name>
<organism evidence="1 2">
    <name type="scientific">Anabarilius grahami</name>
    <name type="common">Kanglang fish</name>
    <name type="synonym">Barilius grahami</name>
    <dbReference type="NCBI Taxonomy" id="495550"/>
    <lineage>
        <taxon>Eukaryota</taxon>
        <taxon>Metazoa</taxon>
        <taxon>Chordata</taxon>
        <taxon>Craniata</taxon>
        <taxon>Vertebrata</taxon>
        <taxon>Euteleostomi</taxon>
        <taxon>Actinopterygii</taxon>
        <taxon>Neopterygii</taxon>
        <taxon>Teleostei</taxon>
        <taxon>Ostariophysi</taxon>
        <taxon>Cypriniformes</taxon>
        <taxon>Xenocyprididae</taxon>
        <taxon>Xenocypridinae</taxon>
        <taxon>Xenocypridinae incertae sedis</taxon>
        <taxon>Anabarilius</taxon>
    </lineage>
</organism>
<evidence type="ECO:0000313" key="1">
    <source>
        <dbReference type="EMBL" id="ROI83706.1"/>
    </source>
</evidence>
<comment type="caution">
    <text evidence="1">The sequence shown here is derived from an EMBL/GenBank/DDBJ whole genome shotgun (WGS) entry which is preliminary data.</text>
</comment>
<accession>A0A3N0XNU2</accession>
<gene>
    <name evidence="1" type="ORF">DPX16_14648</name>
</gene>
<sequence>MHKRCRTSHSLKAARQQDGYLGFRTQPKTTKRKASASASSELVQLASLLRTGLPFHGLENQHRARSYVTVYVSYFTAKLVPQRQTQIHQARLRCIGFSHSDGRMTSKLRENDPKAQGVVCSTNAPADPRHPPNQSALLRCISNKPSINNRGCFNTVDAHGFANLHRHPNTARRNLYIDGDYK</sequence>
<protein>
    <submittedName>
        <fullName evidence="1">Uncharacterized protein</fullName>
    </submittedName>
</protein>
<reference evidence="1 2" key="1">
    <citation type="submission" date="2018-10" db="EMBL/GenBank/DDBJ databases">
        <title>Genome assembly for a Yunnan-Guizhou Plateau 3E fish, Anabarilius grahami (Regan), and its evolutionary and genetic applications.</title>
        <authorList>
            <person name="Jiang W."/>
        </authorList>
    </citation>
    <scope>NUCLEOTIDE SEQUENCE [LARGE SCALE GENOMIC DNA]</scope>
    <source>
        <strain evidence="1">AG-KIZ</strain>
        <tissue evidence="1">Muscle</tissue>
    </source>
</reference>
<dbReference type="Proteomes" id="UP000281406">
    <property type="component" value="Unassembled WGS sequence"/>
</dbReference>
<evidence type="ECO:0000313" key="2">
    <source>
        <dbReference type="Proteomes" id="UP000281406"/>
    </source>
</evidence>
<dbReference type="EMBL" id="RJVU01067364">
    <property type="protein sequence ID" value="ROI83706.1"/>
    <property type="molecule type" value="Genomic_DNA"/>
</dbReference>
<keyword evidence="2" id="KW-1185">Reference proteome</keyword>
<dbReference type="AlphaFoldDB" id="A0A3N0XNU2"/>
<proteinExistence type="predicted"/>